<dbReference type="EMBL" id="JACHEU010000006">
    <property type="protein sequence ID" value="MBB6014566.1"/>
    <property type="molecule type" value="Genomic_DNA"/>
</dbReference>
<keyword evidence="1 2" id="KW-0732">Signal</keyword>
<reference evidence="3 4" key="1">
    <citation type="submission" date="2020-08" db="EMBL/GenBank/DDBJ databases">
        <title>Genomic Encyclopedia of Type Strains, Phase IV (KMG-IV): sequencing the most valuable type-strain genomes for metagenomic binning, comparative biology and taxonomic classification.</title>
        <authorList>
            <person name="Goeker M."/>
        </authorList>
    </citation>
    <scope>NUCLEOTIDE SEQUENCE [LARGE SCALE GENOMIC DNA]</scope>
    <source>
        <strain evidence="3 4">DSM 11099</strain>
    </source>
</reference>
<evidence type="ECO:0000313" key="3">
    <source>
        <dbReference type="EMBL" id="MBB6014566.1"/>
    </source>
</evidence>
<dbReference type="InterPro" id="IPR038404">
    <property type="entry name" value="TRAP_DctP_sf"/>
</dbReference>
<sequence length="334" mass="35740">MTSLKTLLLGTALTGAIGLAALPAMAREMTVATYLPANSSFVTDLLEPLAAWINERTNGEFSLAVYAGGTLGRDPSQQDRIVSSGIADLAVIVPGRNAGAYPDWGVFELPGLARSAEEGSYAVWQMHNDGNLRTGDDLHLVAAWTTDPYIFHTSAPITDPADVQGLRIRVLGQTQTESVLAMGGVPQGVSITETPEAISRGTLDGALADWSVFDIFRLGEVAHYSYEIPLGVLAMALVMNPESYAELSPEGQAVMTEAGEEWQRLMIAYYGRERARILETYTARGHVINAPTEEQIAGIVEATADLRERVAGAAGDGVMAAYEQALMDHRSGTR</sequence>
<name>A0A7W9VXC2_9HYPH</name>
<dbReference type="NCBIfam" id="NF037995">
    <property type="entry name" value="TRAP_S1"/>
    <property type="match status" value="1"/>
</dbReference>
<dbReference type="Pfam" id="PF03480">
    <property type="entry name" value="DctP"/>
    <property type="match status" value="1"/>
</dbReference>
<dbReference type="Proteomes" id="UP000533306">
    <property type="component" value="Unassembled WGS sequence"/>
</dbReference>
<accession>A0A7W9VXC2</accession>
<evidence type="ECO:0000256" key="1">
    <source>
        <dbReference type="ARBA" id="ARBA00022729"/>
    </source>
</evidence>
<feature type="signal peptide" evidence="2">
    <location>
        <begin position="1"/>
        <end position="26"/>
    </location>
</feature>
<keyword evidence="4" id="KW-1185">Reference proteome</keyword>
<gene>
    <name evidence="3" type="ORF">HNR59_003961</name>
</gene>
<dbReference type="GO" id="GO:0055085">
    <property type="term" value="P:transmembrane transport"/>
    <property type="evidence" value="ECO:0007669"/>
    <property type="project" value="InterPro"/>
</dbReference>
<dbReference type="Gene3D" id="3.40.190.170">
    <property type="entry name" value="Bacterial extracellular solute-binding protein, family 7"/>
    <property type="match status" value="1"/>
</dbReference>
<evidence type="ECO:0000313" key="4">
    <source>
        <dbReference type="Proteomes" id="UP000533306"/>
    </source>
</evidence>
<proteinExistence type="predicted"/>
<dbReference type="RefSeq" id="WP_183832815.1">
    <property type="nucleotide sequence ID" value="NZ_JACHEU010000006.1"/>
</dbReference>
<comment type="caution">
    <text evidence="3">The sequence shown here is derived from an EMBL/GenBank/DDBJ whole genome shotgun (WGS) entry which is preliminary data.</text>
</comment>
<dbReference type="InterPro" id="IPR018389">
    <property type="entry name" value="DctP_fam"/>
</dbReference>
<evidence type="ECO:0000256" key="2">
    <source>
        <dbReference type="SAM" id="SignalP"/>
    </source>
</evidence>
<organism evidence="3 4">
    <name type="scientific">Aquamicrobium lusatiense</name>
    <dbReference type="NCBI Taxonomy" id="89772"/>
    <lineage>
        <taxon>Bacteria</taxon>
        <taxon>Pseudomonadati</taxon>
        <taxon>Pseudomonadota</taxon>
        <taxon>Alphaproteobacteria</taxon>
        <taxon>Hyphomicrobiales</taxon>
        <taxon>Phyllobacteriaceae</taxon>
        <taxon>Aquamicrobium</taxon>
    </lineage>
</organism>
<dbReference type="AlphaFoldDB" id="A0A7W9VXC2"/>
<feature type="chain" id="PRO_5031566145" evidence="2">
    <location>
        <begin position="27"/>
        <end position="334"/>
    </location>
</feature>
<dbReference type="PANTHER" id="PTHR33376">
    <property type="match status" value="1"/>
</dbReference>
<dbReference type="PANTHER" id="PTHR33376:SF15">
    <property type="entry name" value="BLL6794 PROTEIN"/>
    <property type="match status" value="1"/>
</dbReference>
<protein>
    <submittedName>
        <fullName evidence="3">TRAP-type C4-dicarboxylate transport system substrate-binding protein</fullName>
    </submittedName>
</protein>